<dbReference type="InterPro" id="IPR027417">
    <property type="entry name" value="P-loop_NTPase"/>
</dbReference>
<proteinExistence type="predicted"/>
<organism evidence="1 2">
    <name type="scientific">Candidatus Falkowbacteria bacterium CG10_big_fil_rev_8_21_14_0_10_37_14</name>
    <dbReference type="NCBI Taxonomy" id="1974561"/>
    <lineage>
        <taxon>Bacteria</taxon>
        <taxon>Candidatus Falkowiibacteriota</taxon>
    </lineage>
</organism>
<dbReference type="Pfam" id="PF13207">
    <property type="entry name" value="AAA_17"/>
    <property type="match status" value="1"/>
</dbReference>
<dbReference type="PANTHER" id="PTHR41930:SF1">
    <property type="entry name" value="DEPHOSPHO-COA KINASE"/>
    <property type="match status" value="1"/>
</dbReference>
<evidence type="ECO:0008006" key="3">
    <source>
        <dbReference type="Google" id="ProtNLM"/>
    </source>
</evidence>
<sequence>MPQKLIIGLVGPMVSGKGTVADYLKENYNATVYGFSSPLRDIIKRLHLPLLRKNLANLSNCLRTQFGNDLISCAIMADIADDSSPLIVLDGIRRLSDIENASKLPGFILIKIDAKEQTRYNRLLKRSQNSDDQLKTLAAFQADEQAEADREIPLVMTKATLAIDNNGDFDSLYTQIDALIKPLLSNVFRHSINNPNR</sequence>
<reference evidence="2" key="1">
    <citation type="submission" date="2017-09" db="EMBL/GenBank/DDBJ databases">
        <title>Depth-based differentiation of microbial function through sediment-hosted aquifers and enrichment of novel symbionts in the deep terrestrial subsurface.</title>
        <authorList>
            <person name="Probst A.J."/>
            <person name="Ladd B."/>
            <person name="Jarett J.K."/>
            <person name="Geller-Mcgrath D.E."/>
            <person name="Sieber C.M.K."/>
            <person name="Emerson J.B."/>
            <person name="Anantharaman K."/>
            <person name="Thomas B.C."/>
            <person name="Malmstrom R."/>
            <person name="Stieglmeier M."/>
            <person name="Klingl A."/>
            <person name="Woyke T."/>
            <person name="Ryan C.M."/>
            <person name="Banfield J.F."/>
        </authorList>
    </citation>
    <scope>NUCLEOTIDE SEQUENCE [LARGE SCALE GENOMIC DNA]</scope>
</reference>
<accession>A0A2M6WSN9</accession>
<comment type="caution">
    <text evidence="1">The sequence shown here is derived from an EMBL/GenBank/DDBJ whole genome shotgun (WGS) entry which is preliminary data.</text>
</comment>
<gene>
    <name evidence="1" type="ORF">COT94_04385</name>
</gene>
<dbReference type="Proteomes" id="UP000228533">
    <property type="component" value="Unassembled WGS sequence"/>
</dbReference>
<dbReference type="EMBL" id="PFAM01000023">
    <property type="protein sequence ID" value="PIT95794.1"/>
    <property type="molecule type" value="Genomic_DNA"/>
</dbReference>
<name>A0A2M6WSN9_9BACT</name>
<dbReference type="AlphaFoldDB" id="A0A2M6WSN9"/>
<evidence type="ECO:0000313" key="1">
    <source>
        <dbReference type="EMBL" id="PIT95794.1"/>
    </source>
</evidence>
<dbReference type="SUPFAM" id="SSF52540">
    <property type="entry name" value="P-loop containing nucleoside triphosphate hydrolases"/>
    <property type="match status" value="1"/>
</dbReference>
<protein>
    <recommendedName>
        <fullName evidence="3">Dephospho-CoA kinase</fullName>
    </recommendedName>
</protein>
<dbReference type="Gene3D" id="3.40.50.300">
    <property type="entry name" value="P-loop containing nucleotide triphosphate hydrolases"/>
    <property type="match status" value="1"/>
</dbReference>
<evidence type="ECO:0000313" key="2">
    <source>
        <dbReference type="Proteomes" id="UP000228533"/>
    </source>
</evidence>
<dbReference type="PANTHER" id="PTHR41930">
    <property type="entry name" value="UPF0200 PROTEIN MJ1399"/>
    <property type="match status" value="1"/>
</dbReference>